<comment type="caution">
    <text evidence="1">The sequence shown here is derived from an EMBL/GenBank/DDBJ whole genome shotgun (WGS) entry which is preliminary data.</text>
</comment>
<name>A0A9D1QTU8_9LACO</name>
<evidence type="ECO:0000313" key="2">
    <source>
        <dbReference type="Proteomes" id="UP000886822"/>
    </source>
</evidence>
<reference evidence="1" key="2">
    <citation type="submission" date="2021-04" db="EMBL/GenBank/DDBJ databases">
        <authorList>
            <person name="Gilroy R."/>
        </authorList>
    </citation>
    <scope>NUCLEOTIDE SEQUENCE</scope>
    <source>
        <strain evidence="1">CHK173-259</strain>
    </source>
</reference>
<dbReference type="InterPro" id="IPR036610">
    <property type="entry name" value="PEBP-like_sf"/>
</dbReference>
<gene>
    <name evidence="1" type="ORF">H9875_08045</name>
</gene>
<dbReference type="NCBIfam" id="TIGR00481">
    <property type="entry name" value="YbhB/YbcL family Raf kinase inhibitor-like protein"/>
    <property type="match status" value="1"/>
</dbReference>
<reference evidence="1" key="1">
    <citation type="journal article" date="2021" name="PeerJ">
        <title>Extensive microbial diversity within the chicken gut microbiome revealed by metagenomics and culture.</title>
        <authorList>
            <person name="Gilroy R."/>
            <person name="Ravi A."/>
            <person name="Getino M."/>
            <person name="Pursley I."/>
            <person name="Horton D.L."/>
            <person name="Alikhan N.F."/>
            <person name="Baker D."/>
            <person name="Gharbi K."/>
            <person name="Hall N."/>
            <person name="Watson M."/>
            <person name="Adriaenssens E.M."/>
            <person name="Foster-Nyarko E."/>
            <person name="Jarju S."/>
            <person name="Secka A."/>
            <person name="Antonio M."/>
            <person name="Oren A."/>
            <person name="Chaudhuri R.R."/>
            <person name="La Ragione R."/>
            <person name="Hildebrand F."/>
            <person name="Pallen M.J."/>
        </authorList>
    </citation>
    <scope>NUCLEOTIDE SEQUENCE</scope>
    <source>
        <strain evidence="1">CHK173-259</strain>
    </source>
</reference>
<protein>
    <submittedName>
        <fullName evidence="1">YbhB/YbcL family Raf kinase inhibitor-like protein</fullName>
    </submittedName>
</protein>
<proteinExistence type="predicted"/>
<dbReference type="Gene3D" id="3.90.280.10">
    <property type="entry name" value="PEBP-like"/>
    <property type="match status" value="1"/>
</dbReference>
<dbReference type="CDD" id="cd00865">
    <property type="entry name" value="PEBP_bact_arch"/>
    <property type="match status" value="1"/>
</dbReference>
<dbReference type="Pfam" id="PF01161">
    <property type="entry name" value="PBP"/>
    <property type="match status" value="1"/>
</dbReference>
<sequence>MQITVALKDGYLPTTYTSQASVKHNNQPIISFPIEIQSVPEKTQSLAISLIDYDAVPRTGFPFIHWLATNVPPMAEIPVDFSRHYEGPQGQNTWMSRFYQMNDPYFASHYAGPNPPDQAHQYTLTVYALNQDMNLENEFYYNAFRNQLAGRVITKASLPVLAKN</sequence>
<accession>A0A9D1QTU8</accession>
<dbReference type="AlphaFoldDB" id="A0A9D1QTU8"/>
<dbReference type="Proteomes" id="UP000886822">
    <property type="component" value="Unassembled WGS sequence"/>
</dbReference>
<evidence type="ECO:0000313" key="1">
    <source>
        <dbReference type="EMBL" id="HIW72559.1"/>
    </source>
</evidence>
<dbReference type="EMBL" id="DXGJ01000062">
    <property type="protein sequence ID" value="HIW72559.1"/>
    <property type="molecule type" value="Genomic_DNA"/>
</dbReference>
<dbReference type="SUPFAM" id="SSF49777">
    <property type="entry name" value="PEBP-like"/>
    <property type="match status" value="1"/>
</dbReference>
<dbReference type="PANTHER" id="PTHR30289:SF1">
    <property type="entry name" value="PEBP (PHOSPHATIDYLETHANOLAMINE-BINDING PROTEIN) FAMILY PROTEIN"/>
    <property type="match status" value="1"/>
</dbReference>
<dbReference type="PANTHER" id="PTHR30289">
    <property type="entry name" value="UNCHARACTERIZED PROTEIN YBCL-RELATED"/>
    <property type="match status" value="1"/>
</dbReference>
<organism evidence="1 2">
    <name type="scientific">Candidatus Levilactobacillus faecigallinarum</name>
    <dbReference type="NCBI Taxonomy" id="2838638"/>
    <lineage>
        <taxon>Bacteria</taxon>
        <taxon>Bacillati</taxon>
        <taxon>Bacillota</taxon>
        <taxon>Bacilli</taxon>
        <taxon>Lactobacillales</taxon>
        <taxon>Lactobacillaceae</taxon>
        <taxon>Levilactobacillus</taxon>
    </lineage>
</organism>
<dbReference type="InterPro" id="IPR005247">
    <property type="entry name" value="YbhB_YbcL/LppC-like"/>
</dbReference>
<dbReference type="InterPro" id="IPR008914">
    <property type="entry name" value="PEBP"/>
</dbReference>